<dbReference type="PANTHER" id="PTHR12570:SF82">
    <property type="entry name" value="NIPA-LIKE PROTEIN 3"/>
    <property type="match status" value="1"/>
</dbReference>
<reference evidence="7" key="1">
    <citation type="journal article" date="2020" name="Fungal Divers.">
        <title>Resolving the Mortierellaceae phylogeny through synthesis of multi-gene phylogenetics and phylogenomics.</title>
        <authorList>
            <person name="Vandepol N."/>
            <person name="Liber J."/>
            <person name="Desiro A."/>
            <person name="Na H."/>
            <person name="Kennedy M."/>
            <person name="Barry K."/>
            <person name="Grigoriev I.V."/>
            <person name="Miller A.N."/>
            <person name="O'Donnell K."/>
            <person name="Stajich J.E."/>
            <person name="Bonito G."/>
        </authorList>
    </citation>
    <scope>NUCLEOTIDE SEQUENCE</scope>
    <source>
        <strain evidence="7">MES-2147</strain>
    </source>
</reference>
<gene>
    <name evidence="7" type="ORF">BGZ65_007332</name>
</gene>
<feature type="region of interest" description="Disordered" evidence="5">
    <location>
        <begin position="825"/>
        <end position="854"/>
    </location>
</feature>
<feature type="region of interest" description="Disordered" evidence="5">
    <location>
        <begin position="357"/>
        <end position="432"/>
    </location>
</feature>
<keyword evidence="4 6" id="KW-0472">Membrane</keyword>
<feature type="compositionally biased region" description="Basic residues" evidence="5">
    <location>
        <begin position="405"/>
        <end position="416"/>
    </location>
</feature>
<dbReference type="Pfam" id="PF05653">
    <property type="entry name" value="Mg_trans_NIPA"/>
    <property type="match status" value="2"/>
</dbReference>
<dbReference type="AlphaFoldDB" id="A0A9P6SPK2"/>
<feature type="compositionally biased region" description="Polar residues" evidence="5">
    <location>
        <begin position="462"/>
        <end position="471"/>
    </location>
</feature>
<feature type="compositionally biased region" description="Polar residues" evidence="5">
    <location>
        <begin position="735"/>
        <end position="752"/>
    </location>
</feature>
<feature type="region of interest" description="Disordered" evidence="5">
    <location>
        <begin position="658"/>
        <end position="762"/>
    </location>
</feature>
<evidence type="ECO:0000256" key="3">
    <source>
        <dbReference type="ARBA" id="ARBA00022989"/>
    </source>
</evidence>
<feature type="compositionally biased region" description="Low complexity" evidence="5">
    <location>
        <begin position="444"/>
        <end position="453"/>
    </location>
</feature>
<protein>
    <submittedName>
        <fullName evidence="7">Uncharacterized protein</fullName>
    </submittedName>
</protein>
<feature type="transmembrane region" description="Helical" evidence="6">
    <location>
        <begin position="329"/>
        <end position="348"/>
    </location>
</feature>
<feature type="region of interest" description="Disordered" evidence="5">
    <location>
        <begin position="444"/>
        <end position="486"/>
    </location>
</feature>
<feature type="compositionally biased region" description="Polar residues" evidence="5">
    <location>
        <begin position="627"/>
        <end position="638"/>
    </location>
</feature>
<dbReference type="PANTHER" id="PTHR12570">
    <property type="match status" value="1"/>
</dbReference>
<feature type="region of interest" description="Disordered" evidence="5">
    <location>
        <begin position="604"/>
        <end position="638"/>
    </location>
</feature>
<evidence type="ECO:0000313" key="7">
    <source>
        <dbReference type="EMBL" id="KAF9986526.1"/>
    </source>
</evidence>
<feature type="transmembrane region" description="Helical" evidence="6">
    <location>
        <begin position="55"/>
        <end position="76"/>
    </location>
</feature>
<evidence type="ECO:0000256" key="5">
    <source>
        <dbReference type="SAM" id="MobiDB-lite"/>
    </source>
</evidence>
<feature type="transmembrane region" description="Helical" evidence="6">
    <location>
        <begin position="301"/>
        <end position="323"/>
    </location>
</feature>
<feature type="compositionally biased region" description="Low complexity" evidence="5">
    <location>
        <begin position="839"/>
        <end position="854"/>
    </location>
</feature>
<organism evidence="7 8">
    <name type="scientific">Modicella reniformis</name>
    <dbReference type="NCBI Taxonomy" id="1440133"/>
    <lineage>
        <taxon>Eukaryota</taxon>
        <taxon>Fungi</taxon>
        <taxon>Fungi incertae sedis</taxon>
        <taxon>Mucoromycota</taxon>
        <taxon>Mortierellomycotina</taxon>
        <taxon>Mortierellomycetes</taxon>
        <taxon>Mortierellales</taxon>
        <taxon>Mortierellaceae</taxon>
        <taxon>Modicella</taxon>
    </lineage>
</organism>
<dbReference type="GO" id="GO:0016020">
    <property type="term" value="C:membrane"/>
    <property type="evidence" value="ECO:0007669"/>
    <property type="project" value="UniProtKB-SubCell"/>
</dbReference>
<evidence type="ECO:0000313" key="8">
    <source>
        <dbReference type="Proteomes" id="UP000749646"/>
    </source>
</evidence>
<evidence type="ECO:0000256" key="2">
    <source>
        <dbReference type="ARBA" id="ARBA00022692"/>
    </source>
</evidence>
<feature type="compositionally biased region" description="Basic and acidic residues" evidence="5">
    <location>
        <begin position="382"/>
        <end position="397"/>
    </location>
</feature>
<keyword evidence="2 6" id="KW-0812">Transmembrane</keyword>
<feature type="region of interest" description="Disordered" evidence="5">
    <location>
        <begin position="777"/>
        <end position="806"/>
    </location>
</feature>
<dbReference type="Proteomes" id="UP000749646">
    <property type="component" value="Unassembled WGS sequence"/>
</dbReference>
<keyword evidence="8" id="KW-1185">Reference proteome</keyword>
<feature type="transmembrane region" description="Helical" evidence="6">
    <location>
        <begin position="231"/>
        <end position="251"/>
    </location>
</feature>
<accession>A0A9P6SPK2</accession>
<name>A0A9P6SPK2_9FUNG</name>
<comment type="subcellular location">
    <subcellularLocation>
        <location evidence="1">Membrane</location>
        <topology evidence="1">Multi-pass membrane protein</topology>
    </subcellularLocation>
</comment>
<dbReference type="InterPro" id="IPR008521">
    <property type="entry name" value="Mg_trans_NIPA"/>
</dbReference>
<dbReference type="OrthoDB" id="165382at2759"/>
<keyword evidence="3 6" id="KW-1133">Transmembrane helix</keyword>
<evidence type="ECO:0000256" key="4">
    <source>
        <dbReference type="ARBA" id="ARBA00023136"/>
    </source>
</evidence>
<feature type="transmembrane region" description="Helical" evidence="6">
    <location>
        <begin position="82"/>
        <end position="102"/>
    </location>
</feature>
<feature type="transmembrane region" description="Helical" evidence="6">
    <location>
        <begin position="109"/>
        <end position="128"/>
    </location>
</feature>
<evidence type="ECO:0000256" key="1">
    <source>
        <dbReference type="ARBA" id="ARBA00004141"/>
    </source>
</evidence>
<evidence type="ECO:0000256" key="6">
    <source>
        <dbReference type="SAM" id="Phobius"/>
    </source>
</evidence>
<feature type="compositionally biased region" description="Acidic residues" evidence="5">
    <location>
        <begin position="371"/>
        <end position="381"/>
    </location>
</feature>
<dbReference type="EMBL" id="JAAAHW010003226">
    <property type="protein sequence ID" value="KAF9986526.1"/>
    <property type="molecule type" value="Genomic_DNA"/>
</dbReference>
<feature type="compositionally biased region" description="Low complexity" evidence="5">
    <location>
        <begin position="673"/>
        <end position="683"/>
    </location>
</feature>
<sequence>MTVTGSAILDFVIGFAVSLIASVMNAAGLNLLKLDHVRNSALPTERQKNECGRPLWHIGLYLYITSQLAGSTIALNFLKTQWVAPLGSIALIFNFVFAKMLVGTQITRMDVYGTIVVMFSVIWIVVFGGMNSAGDIEETMTLTDLKALFARVVFVIYFSILNTIIFAFLALGIYAYWVISLDDESGQLRKKMKTKLTKLLGTNRFARASGLTLEGDEGLEAEARDLRLRKVVAMIMSACGGLLASETLLLAKSGVKLITSTLGGQNQFTDNLSYFILFVLVFTAILQVYCLNTGLKLYDSVLVVPTFYGFYTAFGLINSTIYLNQLGDYEAWVLLLVLLGIGALIYGVKMLSAPKPDQTPSGGQLSALDNVYDDDDEEDSHEMEQRSKSGKGSEGRASRKSTISLKKKTSRRQSHVPRRDEENDTPSLYGSHRGILEMDDISSEISSSVGGSSTRARGMSFVSKTSFQSDPFRTPKDRRSINGAFGTGIGDRRGSLLTRELDGALTHVLVDTTDDLHDSEDGVYDVREQEHRRQSMLQSSLKTLTMGEKPATGGGFDHPQAQTQKQRPRIDTTIDRTRRESARFSPSPGMMSPSQFTAHLIETSQQSYQQDSHDDNENDDLGAIPTGQMQKGHSVRWSTGSSKIDQAFEDLNPFKALKSNRDSVGTNAGFALSSSSTSSSLPSSPRPPADVSRPGHGRHDSLTGLPSEWDVPGRKKRHSMRFGETARPNIAPGSPVSTSSLSNITVTTTETPGSPLPSTPSRAHSFGLAQSFPMPFSPGEKMANQAAPASTKLEVTPSPRTSRIMSSPEIALGPLLALVAAVDTNAGDGDAGSQRENHVVSTGVPSSTTPPTFA</sequence>
<dbReference type="GO" id="GO:0015095">
    <property type="term" value="F:magnesium ion transmembrane transporter activity"/>
    <property type="evidence" value="ECO:0007669"/>
    <property type="project" value="InterPro"/>
</dbReference>
<feature type="region of interest" description="Disordered" evidence="5">
    <location>
        <begin position="546"/>
        <end position="569"/>
    </location>
</feature>
<feature type="transmembrane region" description="Helical" evidence="6">
    <location>
        <begin position="148"/>
        <end position="179"/>
    </location>
</feature>
<comment type="caution">
    <text evidence="7">The sequence shown here is derived from an EMBL/GenBank/DDBJ whole genome shotgun (WGS) entry which is preliminary data.</text>
</comment>
<feature type="transmembrane region" description="Helical" evidence="6">
    <location>
        <begin position="12"/>
        <end position="34"/>
    </location>
</feature>
<feature type="transmembrane region" description="Helical" evidence="6">
    <location>
        <begin position="271"/>
        <end position="289"/>
    </location>
</feature>
<proteinExistence type="predicted"/>